<evidence type="ECO:0008006" key="3">
    <source>
        <dbReference type="Google" id="ProtNLM"/>
    </source>
</evidence>
<reference evidence="1 2" key="1">
    <citation type="submission" date="2023-05" db="EMBL/GenBank/DDBJ databases">
        <title>Comparative genomics reveals the evidence of polycyclic aromatic hydrocarbons degradation in moderately halophilic genus Pontibacillus.</title>
        <authorList>
            <person name="Yang H."/>
            <person name="Qian Z."/>
        </authorList>
    </citation>
    <scope>NUCLEOTIDE SEQUENCE [LARGE SCALE GENOMIC DNA]</scope>
    <source>
        <strain evidence="2">HN14</strain>
    </source>
</reference>
<dbReference type="EMBL" id="CP126446">
    <property type="protein sequence ID" value="WIF96241.1"/>
    <property type="molecule type" value="Genomic_DNA"/>
</dbReference>
<proteinExistence type="predicted"/>
<gene>
    <name evidence="1" type="ORF">QNI29_10775</name>
</gene>
<sequence>MNINVLVVGCNEVTEKVLALATCFPDVSLIPLTDLSTLENVSNYQAILLANPIIPSHTLSKAMDHTPVFTLSYTEIALYSTLFKCSYEQRLTPSNSYSISIDVKDMDLKSIAEELKDERILITEYKEESRDQILKRHIDLWKNQEAQCIVTCDPYIKTRLEKQRIPVRLIIPTSQCITRSINHLIKEIPEYSKSRKLYVSDTIRYEHQGTFSSIKGLGVSAKTLHRLQCLCYANGKNTLTAAELAKGFSVTLRSARRILSNLEENQIAIVIGEEQSNQRGRPRMIFRIDLHQCQEEILSNCSYLS</sequence>
<evidence type="ECO:0000313" key="2">
    <source>
        <dbReference type="Proteomes" id="UP001236652"/>
    </source>
</evidence>
<protein>
    <recommendedName>
        <fullName evidence="3">Transcriptional regulator</fullName>
    </recommendedName>
</protein>
<name>A0ABY8UU05_9BACI</name>
<dbReference type="Proteomes" id="UP001236652">
    <property type="component" value="Chromosome"/>
</dbReference>
<dbReference type="RefSeq" id="WP_231416486.1">
    <property type="nucleotide sequence ID" value="NZ_CP126446.1"/>
</dbReference>
<dbReference type="SUPFAM" id="SSF46785">
    <property type="entry name" value="Winged helix' DNA-binding domain"/>
    <property type="match status" value="1"/>
</dbReference>
<accession>A0ABY8UU05</accession>
<organism evidence="1 2">
    <name type="scientific">Pontibacillus chungwhensis</name>
    <dbReference type="NCBI Taxonomy" id="265426"/>
    <lineage>
        <taxon>Bacteria</taxon>
        <taxon>Bacillati</taxon>
        <taxon>Bacillota</taxon>
        <taxon>Bacilli</taxon>
        <taxon>Bacillales</taxon>
        <taxon>Bacillaceae</taxon>
        <taxon>Pontibacillus</taxon>
    </lineage>
</organism>
<evidence type="ECO:0000313" key="1">
    <source>
        <dbReference type="EMBL" id="WIF96241.1"/>
    </source>
</evidence>
<dbReference type="InterPro" id="IPR036390">
    <property type="entry name" value="WH_DNA-bd_sf"/>
</dbReference>
<keyword evidence="2" id="KW-1185">Reference proteome</keyword>